<sequence>MHKINHVEAKLHLDKWKRIGSNEGMNSEVFIARDTQLDQVVILKKITKDSLAKQIIEDFFLEAKILNATKHPLIMPIHYAAEDEKNIYLTMPYYEKGSLDSLLNKRFLSPREIIKYALDFLTGLLFMHTKKILHLDIKPTNIIINNNDRAILTDFGLSRFLNDDGFTLQERQYHAHRSPESYVSLNKSVLDDIYQAGITLYRMCNGNDEFYNQFEALKVNSVDVNDMANKIKRGMFPYKQYLPHIPERFKRIVNKAIQPNPDNRYQSVLNIINDLSKVDEKLDWYYSYNKESKEFKWEYNNGKSIHSLYIKENEGSFLTSGVKYVINSERLINLQPPNGQFSSLDQASSHIEKMIKKYS</sequence>
<evidence type="ECO:0000259" key="6">
    <source>
        <dbReference type="PROSITE" id="PS50011"/>
    </source>
</evidence>
<evidence type="ECO:0000256" key="3">
    <source>
        <dbReference type="ARBA" id="ARBA00022741"/>
    </source>
</evidence>
<dbReference type="GO" id="GO:0005524">
    <property type="term" value="F:ATP binding"/>
    <property type="evidence" value="ECO:0007669"/>
    <property type="project" value="UniProtKB-KW"/>
</dbReference>
<evidence type="ECO:0000313" key="8">
    <source>
        <dbReference type="Proteomes" id="UP000288675"/>
    </source>
</evidence>
<dbReference type="EC" id="2.7.11.1" evidence="1"/>
<evidence type="ECO:0000313" key="7">
    <source>
        <dbReference type="EMBL" id="QAT65206.1"/>
    </source>
</evidence>
<dbReference type="GeneID" id="82853001"/>
<dbReference type="PROSITE" id="PS50011">
    <property type="entry name" value="PROTEIN_KINASE_DOM"/>
    <property type="match status" value="1"/>
</dbReference>
<dbReference type="CDD" id="cd14014">
    <property type="entry name" value="STKc_PknB_like"/>
    <property type="match status" value="1"/>
</dbReference>
<dbReference type="EMBL" id="CP035232">
    <property type="protein sequence ID" value="QAT65206.1"/>
    <property type="molecule type" value="Genomic_DNA"/>
</dbReference>
<dbReference type="PANTHER" id="PTHR43289:SF6">
    <property type="entry name" value="SERINE_THREONINE-PROTEIN KINASE NEKL-3"/>
    <property type="match status" value="1"/>
</dbReference>
<dbReference type="RefSeq" id="WP_052948571.1">
    <property type="nucleotide sequence ID" value="NZ_CP035232.1"/>
</dbReference>
<proteinExistence type="predicted"/>
<dbReference type="Gene3D" id="1.10.510.10">
    <property type="entry name" value="Transferase(Phosphotransferase) domain 1"/>
    <property type="match status" value="1"/>
</dbReference>
<evidence type="ECO:0000256" key="5">
    <source>
        <dbReference type="ARBA" id="ARBA00022840"/>
    </source>
</evidence>
<dbReference type="AlphaFoldDB" id="A0AAJ3YY26"/>
<dbReference type="Pfam" id="PF00069">
    <property type="entry name" value="Pkinase"/>
    <property type="match status" value="1"/>
</dbReference>
<dbReference type="KEGG" id="bgy:BGLY_1933"/>
<dbReference type="SMART" id="SM00220">
    <property type="entry name" value="S_TKc"/>
    <property type="match status" value="1"/>
</dbReference>
<name>A0AAJ3YY26_9BACI</name>
<dbReference type="Gene3D" id="3.30.200.20">
    <property type="entry name" value="Phosphorylase Kinase, domain 1"/>
    <property type="match status" value="1"/>
</dbReference>
<evidence type="ECO:0000256" key="1">
    <source>
        <dbReference type="ARBA" id="ARBA00012513"/>
    </source>
</evidence>
<dbReference type="PANTHER" id="PTHR43289">
    <property type="entry name" value="MITOGEN-ACTIVATED PROTEIN KINASE KINASE KINASE 20-RELATED"/>
    <property type="match status" value="1"/>
</dbReference>
<evidence type="ECO:0000256" key="2">
    <source>
        <dbReference type="ARBA" id="ARBA00022679"/>
    </source>
</evidence>
<keyword evidence="7" id="KW-0723">Serine/threonine-protein kinase</keyword>
<dbReference type="InterPro" id="IPR000719">
    <property type="entry name" value="Prot_kinase_dom"/>
</dbReference>
<dbReference type="PROSITE" id="PS00108">
    <property type="entry name" value="PROTEIN_KINASE_ST"/>
    <property type="match status" value="1"/>
</dbReference>
<dbReference type="GO" id="GO:0004674">
    <property type="term" value="F:protein serine/threonine kinase activity"/>
    <property type="evidence" value="ECO:0007669"/>
    <property type="project" value="UniProtKB-KW"/>
</dbReference>
<evidence type="ECO:0000256" key="4">
    <source>
        <dbReference type="ARBA" id="ARBA00022777"/>
    </source>
</evidence>
<reference evidence="7 8" key="1">
    <citation type="submission" date="2019-01" db="EMBL/GenBank/DDBJ databases">
        <title>Genome sequence of Bacillus glycinifermentans SRCM103574.</title>
        <authorList>
            <person name="Kong H.-J."/>
            <person name="Jeong S.-Y."/>
            <person name="Jeong D.-Y."/>
        </authorList>
    </citation>
    <scope>NUCLEOTIDE SEQUENCE [LARGE SCALE GENOMIC DNA]</scope>
    <source>
        <strain evidence="7 8">SRCM103574</strain>
    </source>
</reference>
<protein>
    <recommendedName>
        <fullName evidence="1">non-specific serine/threonine protein kinase</fullName>
        <ecNumber evidence="1">2.7.11.1</ecNumber>
    </recommendedName>
</protein>
<keyword evidence="2" id="KW-0808">Transferase</keyword>
<dbReference type="InterPro" id="IPR008271">
    <property type="entry name" value="Ser/Thr_kinase_AS"/>
</dbReference>
<keyword evidence="5" id="KW-0067">ATP-binding</keyword>
<dbReference type="Proteomes" id="UP000288675">
    <property type="component" value="Chromosome"/>
</dbReference>
<feature type="domain" description="Protein kinase" evidence="6">
    <location>
        <begin position="15"/>
        <end position="282"/>
    </location>
</feature>
<organism evidence="7 8">
    <name type="scientific">Bacillus glycinifermentans</name>
    <dbReference type="NCBI Taxonomy" id="1664069"/>
    <lineage>
        <taxon>Bacteria</taxon>
        <taxon>Bacillati</taxon>
        <taxon>Bacillota</taxon>
        <taxon>Bacilli</taxon>
        <taxon>Bacillales</taxon>
        <taxon>Bacillaceae</taxon>
        <taxon>Bacillus</taxon>
    </lineage>
</organism>
<keyword evidence="3" id="KW-0547">Nucleotide-binding</keyword>
<gene>
    <name evidence="7" type="ORF">EQZ20_09925</name>
</gene>
<dbReference type="SUPFAM" id="SSF56112">
    <property type="entry name" value="Protein kinase-like (PK-like)"/>
    <property type="match status" value="1"/>
</dbReference>
<keyword evidence="4 7" id="KW-0418">Kinase</keyword>
<dbReference type="InterPro" id="IPR011009">
    <property type="entry name" value="Kinase-like_dom_sf"/>
</dbReference>
<accession>A0AAJ3YY26</accession>